<feature type="region of interest" description="Disordered" evidence="1">
    <location>
        <begin position="65"/>
        <end position="86"/>
    </location>
</feature>
<evidence type="ECO:0000313" key="2">
    <source>
        <dbReference type="EMBL" id="VDP50025.1"/>
    </source>
</evidence>
<evidence type="ECO:0000313" key="3">
    <source>
        <dbReference type="Proteomes" id="UP000277204"/>
    </source>
</evidence>
<keyword evidence="3" id="KW-1185">Reference proteome</keyword>
<dbReference type="Gene3D" id="3.40.33.10">
    <property type="entry name" value="CAP"/>
    <property type="match status" value="1"/>
</dbReference>
<organism evidence="2 3">
    <name type="scientific">Schistosoma margrebowiei</name>
    <dbReference type="NCBI Taxonomy" id="48269"/>
    <lineage>
        <taxon>Eukaryota</taxon>
        <taxon>Metazoa</taxon>
        <taxon>Spiralia</taxon>
        <taxon>Lophotrochozoa</taxon>
        <taxon>Platyhelminthes</taxon>
        <taxon>Trematoda</taxon>
        <taxon>Digenea</taxon>
        <taxon>Strigeidida</taxon>
        <taxon>Schistosomatoidea</taxon>
        <taxon>Schistosomatidae</taxon>
        <taxon>Schistosoma</taxon>
    </lineage>
</organism>
<feature type="compositionally biased region" description="Polar residues" evidence="1">
    <location>
        <begin position="65"/>
        <end position="76"/>
    </location>
</feature>
<dbReference type="SUPFAM" id="SSF55797">
    <property type="entry name" value="PR-1-like"/>
    <property type="match status" value="1"/>
</dbReference>
<dbReference type="EMBL" id="UZAI01020168">
    <property type="protein sequence ID" value="VDP50025.1"/>
    <property type="molecule type" value="Genomic_DNA"/>
</dbReference>
<protein>
    <submittedName>
        <fullName evidence="2">Uncharacterized protein</fullName>
    </submittedName>
</protein>
<dbReference type="Proteomes" id="UP000277204">
    <property type="component" value="Unassembled WGS sequence"/>
</dbReference>
<reference evidence="2 3" key="1">
    <citation type="submission" date="2018-11" db="EMBL/GenBank/DDBJ databases">
        <authorList>
            <consortium name="Pathogen Informatics"/>
        </authorList>
    </citation>
    <scope>NUCLEOTIDE SEQUENCE [LARGE SCALE GENOMIC DNA]</scope>
    <source>
        <strain evidence="2 3">Zambia</strain>
    </source>
</reference>
<gene>
    <name evidence="2" type="ORF">SMRZ_LOCUS24125</name>
</gene>
<proteinExistence type="predicted"/>
<name>A0A183N750_9TREM</name>
<accession>A0A183N750</accession>
<dbReference type="InterPro" id="IPR035940">
    <property type="entry name" value="CAP_sf"/>
</dbReference>
<evidence type="ECO:0000256" key="1">
    <source>
        <dbReference type="SAM" id="MobiDB-lite"/>
    </source>
</evidence>
<sequence length="128" mass="14187">MVWANTTDIGCGVATCSEYGLSIVCNYGPGGNWTDEKPYEVKSRELCPEKQNNTQRAPLSIANVNHKLSSTGSSGSRVHKRRPNSKCTQNYLRNTLHIWMSGKENKQMFSKSVRDGSGYGYVQGQHNG</sequence>
<dbReference type="AlphaFoldDB" id="A0A183N750"/>